<comment type="similarity">
    <text evidence="2">Belongs to the ESS2 family.</text>
</comment>
<evidence type="ECO:0000256" key="3">
    <source>
        <dbReference type="ARBA" id="ARBA00023242"/>
    </source>
</evidence>
<evidence type="ECO:0000256" key="4">
    <source>
        <dbReference type="SAM" id="MobiDB-lite"/>
    </source>
</evidence>
<dbReference type="HOGENOM" id="CLU_024820_0_0_1"/>
<dbReference type="InterPro" id="IPR019148">
    <property type="entry name" value="Nuclear_protein_DGCR14_ESS-2"/>
</dbReference>
<feature type="region of interest" description="Disordered" evidence="4">
    <location>
        <begin position="91"/>
        <end position="138"/>
    </location>
</feature>
<feature type="region of interest" description="Disordered" evidence="4">
    <location>
        <begin position="274"/>
        <end position="450"/>
    </location>
</feature>
<proteinExistence type="inferred from homology"/>
<dbReference type="EMBL" id="JPKY01000133">
    <property type="protein sequence ID" value="KFH41349.1"/>
    <property type="molecule type" value="Genomic_DNA"/>
</dbReference>
<gene>
    <name evidence="5" type="ORF">ACRE_079460</name>
</gene>
<sequence length="450" mass="49466">MEPGGPPPSNALVRKRSAESALMPPPPQVKKIKRPRKILDEDSYTEALSHIIARDFFPGLLETETKQEYLDALESKDEAWISSAGRRLQSVMTPGRGRRSTPLVSRGLGDGARTPATYVGDTPASEAPPATSDRPQFDTNMSLSKFQEIYTSEDNESFYKLVDKQNQKRADKYAWLWRGNKLPSKELIKQKEVKDKLSQQGRLIDDGYMKKNRLAIEDSDDRPARPDSWNAAPRNALMFVAEGVEDGVVTVAEKSAELSRMGPKSILYENTRMPEPYVPARPPSPTASSIRDAVAGRPRAKDRDSSVGGGETPRVNGYSFVDDEDDDEPSGGNRTPIIDLGPGDSHNPFKVQDQRARESLHERMVERILKSNKEASRNGLTGKIDKTPVPKFPSSPRVSGGLTPAAQRLWSKIGTPSSKTPGESFGQSTPMKPRGSLLRSTSRAPSKSAG</sequence>
<comment type="caution">
    <text evidence="5">The sequence shown here is derived from an EMBL/GenBank/DDBJ whole genome shotgun (WGS) entry which is preliminary data.</text>
</comment>
<dbReference type="Proteomes" id="UP000029964">
    <property type="component" value="Unassembled WGS sequence"/>
</dbReference>
<evidence type="ECO:0000256" key="2">
    <source>
        <dbReference type="ARBA" id="ARBA00009072"/>
    </source>
</evidence>
<dbReference type="STRING" id="857340.A0A086SW67"/>
<evidence type="ECO:0000256" key="1">
    <source>
        <dbReference type="ARBA" id="ARBA00004123"/>
    </source>
</evidence>
<evidence type="ECO:0000313" key="6">
    <source>
        <dbReference type="Proteomes" id="UP000029964"/>
    </source>
</evidence>
<dbReference type="Pfam" id="PF09751">
    <property type="entry name" value="Es2"/>
    <property type="match status" value="1"/>
</dbReference>
<feature type="compositionally biased region" description="Basic and acidic residues" evidence="4">
    <location>
        <begin position="352"/>
        <end position="376"/>
    </location>
</feature>
<keyword evidence="6" id="KW-1185">Reference proteome</keyword>
<protein>
    <recommendedName>
        <fullName evidence="7">Protein DGCR14-like protein</fullName>
    </recommendedName>
</protein>
<dbReference type="PANTHER" id="PTHR12940:SF0">
    <property type="entry name" value="SPLICING FACTOR ESS-2 HOMOLOG"/>
    <property type="match status" value="1"/>
</dbReference>
<keyword evidence="3" id="KW-0539">Nucleus</keyword>
<feature type="compositionally biased region" description="Polar residues" evidence="4">
    <location>
        <begin position="414"/>
        <end position="430"/>
    </location>
</feature>
<comment type="subcellular location">
    <subcellularLocation>
        <location evidence="1">Nucleus</location>
    </subcellularLocation>
</comment>
<dbReference type="PANTHER" id="PTHR12940">
    <property type="entry name" value="ES-2 PROTEIN - RELATED"/>
    <property type="match status" value="1"/>
</dbReference>
<evidence type="ECO:0008006" key="7">
    <source>
        <dbReference type="Google" id="ProtNLM"/>
    </source>
</evidence>
<feature type="compositionally biased region" description="Pro residues" evidence="4">
    <location>
        <begin position="276"/>
        <end position="285"/>
    </location>
</feature>
<organism evidence="5 6">
    <name type="scientific">Hapsidospora chrysogenum (strain ATCC 11550 / CBS 779.69 / DSM 880 / IAM 14645 / JCM 23072 / IMI 49137)</name>
    <name type="common">Acremonium chrysogenum</name>
    <dbReference type="NCBI Taxonomy" id="857340"/>
    <lineage>
        <taxon>Eukaryota</taxon>
        <taxon>Fungi</taxon>
        <taxon>Dikarya</taxon>
        <taxon>Ascomycota</taxon>
        <taxon>Pezizomycotina</taxon>
        <taxon>Sordariomycetes</taxon>
        <taxon>Hypocreomycetidae</taxon>
        <taxon>Hypocreales</taxon>
        <taxon>Bionectriaceae</taxon>
        <taxon>Hapsidospora</taxon>
    </lineage>
</organism>
<accession>A0A086SW67</accession>
<dbReference type="OrthoDB" id="19679at2759"/>
<reference evidence="6" key="1">
    <citation type="journal article" date="2014" name="Genome Announc.">
        <title>Genome sequence and annotation of Acremonium chrysogenum, producer of the beta-lactam antibiotic cephalosporin C.</title>
        <authorList>
            <person name="Terfehr D."/>
            <person name="Dahlmann T.A."/>
            <person name="Specht T."/>
            <person name="Zadra I."/>
            <person name="Kuernsteiner H."/>
            <person name="Kueck U."/>
        </authorList>
    </citation>
    <scope>NUCLEOTIDE SEQUENCE [LARGE SCALE GENOMIC DNA]</scope>
    <source>
        <strain evidence="6">ATCC 11550 / CBS 779.69 / DSM 880 / IAM 14645 / JCM 23072 / IMI 49137</strain>
    </source>
</reference>
<evidence type="ECO:0000313" key="5">
    <source>
        <dbReference type="EMBL" id="KFH41349.1"/>
    </source>
</evidence>
<feature type="compositionally biased region" description="Polar residues" evidence="4">
    <location>
        <begin position="438"/>
        <end position="450"/>
    </location>
</feature>
<name>A0A086SW67_HAPC1</name>
<dbReference type="GO" id="GO:0071013">
    <property type="term" value="C:catalytic step 2 spliceosome"/>
    <property type="evidence" value="ECO:0007669"/>
    <property type="project" value="TreeGrafter"/>
</dbReference>
<feature type="region of interest" description="Disordered" evidence="4">
    <location>
        <begin position="1"/>
        <end position="37"/>
    </location>
</feature>
<dbReference type="AlphaFoldDB" id="A0A086SW67"/>